<proteinExistence type="predicted"/>
<evidence type="ECO:0000313" key="2">
    <source>
        <dbReference type="EnsemblMetazoa" id="RPRC006347-PA"/>
    </source>
</evidence>
<dbReference type="Pfam" id="PF00419">
    <property type="entry name" value="Fimbrial"/>
    <property type="match status" value="1"/>
</dbReference>
<feature type="domain" description="Fimbrial-type adhesion" evidence="1">
    <location>
        <begin position="70"/>
        <end position="221"/>
    </location>
</feature>
<dbReference type="GO" id="GO:0043709">
    <property type="term" value="P:cell adhesion involved in single-species biofilm formation"/>
    <property type="evidence" value="ECO:0007669"/>
    <property type="project" value="TreeGrafter"/>
</dbReference>
<dbReference type="OMA" id="SLMSNTY"/>
<dbReference type="AlphaFoldDB" id="T1HQM7"/>
<protein>
    <submittedName>
        <fullName evidence="2">Fimbrial domain-containing protein</fullName>
    </submittedName>
</protein>
<dbReference type="EMBL" id="ACPB03039483">
    <property type="status" value="NOT_ANNOTATED_CDS"/>
    <property type="molecule type" value="Genomic_DNA"/>
</dbReference>
<accession>T1HQM7</accession>
<dbReference type="EnsemblMetazoa" id="RPRC006347-RA">
    <property type="protein sequence ID" value="RPRC006347-PA"/>
    <property type="gene ID" value="RPRC006347"/>
</dbReference>
<dbReference type="Proteomes" id="UP000015103">
    <property type="component" value="Unassembled WGS sequence"/>
</dbReference>
<dbReference type="VEuPathDB" id="VectorBase:RPRC006347"/>
<dbReference type="PANTHER" id="PTHR33420">
    <property type="entry name" value="FIMBRIAL SUBUNIT ELFA-RELATED"/>
    <property type="match status" value="1"/>
</dbReference>
<dbReference type="eggNOG" id="ENOG502SMKI">
    <property type="taxonomic scope" value="Eukaryota"/>
</dbReference>
<dbReference type="PANTHER" id="PTHR33420:SF26">
    <property type="entry name" value="FIMBRIAL SUBUNIT"/>
    <property type="match status" value="1"/>
</dbReference>
<dbReference type="InterPro" id="IPR050263">
    <property type="entry name" value="Bact_Fimbrial_Adh_Pro"/>
</dbReference>
<sequence>VFDEIIFQDRSGGAKVASPPAMEGFIGWERHDEIIGYMKLNQIMLAAVMAFGVSSLAHAAVKDQGHGKVTFNGSIIDAPCSISPDSIDQTVDWALFQCGVEDGGKSTPRPFQIKLENCELTVDANDPSKNNNKVSLTFSGSASDADSALLGITGTAKGAGIALTDGSGKKIKLGTASDARLLQNGSNTLSFSAYLQGSSASGAVIVPGEFQSVADFTLAYQ</sequence>
<dbReference type="InterPro" id="IPR000259">
    <property type="entry name" value="Adhesion_dom_fimbrial"/>
</dbReference>
<dbReference type="Gene3D" id="2.60.40.1090">
    <property type="entry name" value="Fimbrial-type adhesion domain"/>
    <property type="match status" value="1"/>
</dbReference>
<reference evidence="2" key="1">
    <citation type="submission" date="2015-05" db="UniProtKB">
        <authorList>
            <consortium name="EnsemblMetazoa"/>
        </authorList>
    </citation>
    <scope>IDENTIFICATION</scope>
</reference>
<dbReference type="SUPFAM" id="SSF49401">
    <property type="entry name" value="Bacterial adhesins"/>
    <property type="match status" value="1"/>
</dbReference>
<keyword evidence="3" id="KW-1185">Reference proteome</keyword>
<dbReference type="InterPro" id="IPR036937">
    <property type="entry name" value="Adhesion_dom_fimbrial_sf"/>
</dbReference>
<name>T1HQM7_RHOPR</name>
<dbReference type="HOGENOM" id="CLU_088965_3_1_1"/>
<evidence type="ECO:0000259" key="1">
    <source>
        <dbReference type="Pfam" id="PF00419"/>
    </source>
</evidence>
<dbReference type="InterPro" id="IPR008966">
    <property type="entry name" value="Adhesion_dom_sf"/>
</dbReference>
<evidence type="ECO:0000313" key="3">
    <source>
        <dbReference type="Proteomes" id="UP000015103"/>
    </source>
</evidence>
<dbReference type="InParanoid" id="T1HQM7"/>
<organism evidence="2 3">
    <name type="scientific">Rhodnius prolixus</name>
    <name type="common">Triatomid bug</name>
    <dbReference type="NCBI Taxonomy" id="13249"/>
    <lineage>
        <taxon>Eukaryota</taxon>
        <taxon>Metazoa</taxon>
        <taxon>Ecdysozoa</taxon>
        <taxon>Arthropoda</taxon>
        <taxon>Hexapoda</taxon>
        <taxon>Insecta</taxon>
        <taxon>Pterygota</taxon>
        <taxon>Neoptera</taxon>
        <taxon>Paraneoptera</taxon>
        <taxon>Hemiptera</taxon>
        <taxon>Heteroptera</taxon>
        <taxon>Panheteroptera</taxon>
        <taxon>Cimicomorpha</taxon>
        <taxon>Reduviidae</taxon>
        <taxon>Triatominae</taxon>
        <taxon>Rhodnius</taxon>
    </lineage>
</organism>